<feature type="domain" description="AAA+ ATPase" evidence="5">
    <location>
        <begin position="233"/>
        <end position="483"/>
    </location>
</feature>
<dbReference type="EMBL" id="RAWG01000176">
    <property type="protein sequence ID" value="RKH39052.1"/>
    <property type="molecule type" value="Genomic_DNA"/>
</dbReference>
<feature type="region of interest" description="Disordered" evidence="4">
    <location>
        <begin position="168"/>
        <end position="198"/>
    </location>
</feature>
<dbReference type="Gene3D" id="1.10.8.60">
    <property type="match status" value="1"/>
</dbReference>
<dbReference type="GO" id="GO:0005524">
    <property type="term" value="F:ATP binding"/>
    <property type="evidence" value="ECO:0007669"/>
    <property type="project" value="UniProtKB-KW"/>
</dbReference>
<dbReference type="SMART" id="SM00382">
    <property type="entry name" value="AAA"/>
    <property type="match status" value="2"/>
</dbReference>
<dbReference type="AlphaFoldDB" id="A0A3A8NGK5"/>
<evidence type="ECO:0000313" key="8">
    <source>
        <dbReference type="Proteomes" id="UP000273405"/>
    </source>
</evidence>
<evidence type="ECO:0000259" key="6">
    <source>
        <dbReference type="SMART" id="SM01086"/>
    </source>
</evidence>
<feature type="domain" description="AAA+ ATPase" evidence="5">
    <location>
        <begin position="505"/>
        <end position="672"/>
    </location>
</feature>
<sequence length="770" mass="83056">MDKNFHLFVRRYPGVGVAAHVLTHPHLASFASDLNTARLDLAEVVGRLLRRGELWDEVTHWEDLRQRRMALTVRAMQHGRLLPVPLRLTVVTHGGRGGARAARKGDATKGPLRVWVPRVGVAGTLHDTADLESYVEELVRHELYLAPLERLHGLAYVGEESVETLSVPARVKQTQKARADEQSSKQSKRVPPPAGLAEASRCLNEEARAGLLERAWERDAEVARLAEAVTAGTRASVLLVGPSSVGKTALVHELVQRAEGAAAGHPLHGLEVYSTSGGRIMAGMRYLGQWQERVQRMVEALRVRRAVLHLDSLSELLSLGGGDTGLDVARHLLPALESGEVALVLEATPEDVARAERTHGTFLQALRHLSVAPLSTGAARTALQQASQRVARARKVRFTPDSLERAAELTERFGDGPAPGGAVALLRSASTQPSSTGEVDAAGVTQSFCTRTGYPRELVDTSVRLDPEALLRRFRERIVGQDEATLLLRNLIVTLKTGLADPSRPLGAFLLLGPTGVGKTESALALAEYLFGDTARLARFDMAEYAAPGSAARLVGEGGGQQGGLARRVREQPFGVVLLDEVEKADAGVHDLLLQVLGEGRLTDGTGRTVSFRNTVVLLTSNLGADSAGRSLGFGGGSVRDLEQHYLGAATAFFRPELLNRLDQVVPYRPLTPDVIRALARRTLEAALAREGLTRRGVKVSFGEDVVEHLARTGFDARYGARPLKRAVEQHVVTRLAQWLAGHASAPPAQVLLRMGTDGTVELSRTPAMT</sequence>
<dbReference type="InterPro" id="IPR003593">
    <property type="entry name" value="AAA+_ATPase"/>
</dbReference>
<keyword evidence="7" id="KW-0378">Hydrolase</keyword>
<dbReference type="InterPro" id="IPR050130">
    <property type="entry name" value="ClpA_ClpB"/>
</dbReference>
<proteinExistence type="predicted"/>
<evidence type="ECO:0000259" key="5">
    <source>
        <dbReference type="SMART" id="SM00382"/>
    </source>
</evidence>
<dbReference type="OrthoDB" id="8857354at2"/>
<dbReference type="Pfam" id="PF00004">
    <property type="entry name" value="AAA"/>
    <property type="match status" value="1"/>
</dbReference>
<dbReference type="InterPro" id="IPR001270">
    <property type="entry name" value="ClpA/B"/>
</dbReference>
<evidence type="ECO:0000256" key="3">
    <source>
        <dbReference type="ARBA" id="ARBA00023186"/>
    </source>
</evidence>
<evidence type="ECO:0000256" key="4">
    <source>
        <dbReference type="SAM" id="MobiDB-lite"/>
    </source>
</evidence>
<dbReference type="PANTHER" id="PTHR11638:SF18">
    <property type="entry name" value="HEAT SHOCK PROTEIN 104"/>
    <property type="match status" value="1"/>
</dbReference>
<dbReference type="GO" id="GO:0005737">
    <property type="term" value="C:cytoplasm"/>
    <property type="evidence" value="ECO:0007669"/>
    <property type="project" value="TreeGrafter"/>
</dbReference>
<dbReference type="Pfam" id="PF10431">
    <property type="entry name" value="ClpB_D2-small"/>
    <property type="match status" value="1"/>
</dbReference>
<dbReference type="CDD" id="cd00009">
    <property type="entry name" value="AAA"/>
    <property type="match status" value="1"/>
</dbReference>
<dbReference type="SMART" id="SM01086">
    <property type="entry name" value="ClpB_D2-small"/>
    <property type="match status" value="1"/>
</dbReference>
<protein>
    <submittedName>
        <fullName evidence="7">ATP-dependent Clp protease ATP-binding subunit</fullName>
    </submittedName>
</protein>
<dbReference type="GO" id="GO:0034605">
    <property type="term" value="P:cellular response to heat"/>
    <property type="evidence" value="ECO:0007669"/>
    <property type="project" value="TreeGrafter"/>
</dbReference>
<name>A0A3A8NGK5_9BACT</name>
<dbReference type="InterPro" id="IPR003959">
    <property type="entry name" value="ATPase_AAA_core"/>
</dbReference>
<keyword evidence="2 7" id="KW-0067">ATP-binding</keyword>
<dbReference type="GO" id="GO:0008233">
    <property type="term" value="F:peptidase activity"/>
    <property type="evidence" value="ECO:0007669"/>
    <property type="project" value="UniProtKB-KW"/>
</dbReference>
<dbReference type="Gene3D" id="3.40.50.300">
    <property type="entry name" value="P-loop containing nucleotide triphosphate hydrolases"/>
    <property type="match status" value="2"/>
</dbReference>
<dbReference type="PANTHER" id="PTHR11638">
    <property type="entry name" value="ATP-DEPENDENT CLP PROTEASE"/>
    <property type="match status" value="1"/>
</dbReference>
<evidence type="ECO:0000256" key="1">
    <source>
        <dbReference type="ARBA" id="ARBA00022741"/>
    </source>
</evidence>
<comment type="caution">
    <text evidence="7">The sequence shown here is derived from an EMBL/GenBank/DDBJ whole genome shotgun (WGS) entry which is preliminary data.</text>
</comment>
<dbReference type="InterPro" id="IPR027417">
    <property type="entry name" value="P-loop_NTPase"/>
</dbReference>
<dbReference type="PRINTS" id="PR00300">
    <property type="entry name" value="CLPPROTEASEA"/>
</dbReference>
<evidence type="ECO:0000256" key="2">
    <source>
        <dbReference type="ARBA" id="ARBA00022840"/>
    </source>
</evidence>
<feature type="domain" description="Clp ATPase C-terminal" evidence="6">
    <location>
        <begin position="671"/>
        <end position="763"/>
    </location>
</feature>
<dbReference type="CDD" id="cd19499">
    <property type="entry name" value="RecA-like_ClpB_Hsp104-like"/>
    <property type="match status" value="1"/>
</dbReference>
<gene>
    <name evidence="7" type="ORF">D7X12_24715</name>
</gene>
<keyword evidence="1" id="KW-0547">Nucleotide-binding</keyword>
<reference evidence="8" key="1">
    <citation type="submission" date="2018-09" db="EMBL/GenBank/DDBJ databases">
        <authorList>
            <person name="Livingstone P.G."/>
            <person name="Whitworth D.E."/>
        </authorList>
    </citation>
    <scope>NUCLEOTIDE SEQUENCE [LARGE SCALE GENOMIC DNA]</scope>
    <source>
        <strain evidence="8">CA040B</strain>
    </source>
</reference>
<dbReference type="SUPFAM" id="SSF52540">
    <property type="entry name" value="P-loop containing nucleoside triphosphate hydrolases"/>
    <property type="match status" value="2"/>
</dbReference>
<organism evidence="7 8">
    <name type="scientific">Corallococcus sicarius</name>
    <dbReference type="NCBI Taxonomy" id="2316726"/>
    <lineage>
        <taxon>Bacteria</taxon>
        <taxon>Pseudomonadati</taxon>
        <taxon>Myxococcota</taxon>
        <taxon>Myxococcia</taxon>
        <taxon>Myxococcales</taxon>
        <taxon>Cystobacterineae</taxon>
        <taxon>Myxococcaceae</taxon>
        <taxon>Corallococcus</taxon>
    </lineage>
</organism>
<dbReference type="GO" id="GO:0006508">
    <property type="term" value="P:proteolysis"/>
    <property type="evidence" value="ECO:0007669"/>
    <property type="project" value="UniProtKB-KW"/>
</dbReference>
<keyword evidence="3" id="KW-0143">Chaperone</keyword>
<dbReference type="InterPro" id="IPR019489">
    <property type="entry name" value="Clp_ATPase_C"/>
</dbReference>
<dbReference type="Pfam" id="PF07724">
    <property type="entry name" value="AAA_2"/>
    <property type="match status" value="1"/>
</dbReference>
<dbReference type="RefSeq" id="WP_120627739.1">
    <property type="nucleotide sequence ID" value="NZ_RAWG01000176.1"/>
</dbReference>
<keyword evidence="7" id="KW-0645">Protease</keyword>
<accession>A0A3A8NGK5</accession>
<evidence type="ECO:0000313" key="7">
    <source>
        <dbReference type="EMBL" id="RKH39052.1"/>
    </source>
</evidence>
<keyword evidence="8" id="KW-1185">Reference proteome</keyword>
<dbReference type="Proteomes" id="UP000273405">
    <property type="component" value="Unassembled WGS sequence"/>
</dbReference>
<dbReference type="GO" id="GO:0016887">
    <property type="term" value="F:ATP hydrolysis activity"/>
    <property type="evidence" value="ECO:0007669"/>
    <property type="project" value="InterPro"/>
</dbReference>